<keyword evidence="3 7" id="KW-0812">Transmembrane</keyword>
<feature type="transmembrane region" description="Helical" evidence="7">
    <location>
        <begin position="371"/>
        <end position="394"/>
    </location>
</feature>
<dbReference type="InterPro" id="IPR039430">
    <property type="entry name" value="Thymidylate_kin-like_dom"/>
</dbReference>
<comment type="caution">
    <text evidence="6">Lacks conserved residue(s) required for the propagation of feature annotation.</text>
</comment>
<organism evidence="9 10">
    <name type="scientific">Prauserella shujinwangii</name>
    <dbReference type="NCBI Taxonomy" id="1453103"/>
    <lineage>
        <taxon>Bacteria</taxon>
        <taxon>Bacillati</taxon>
        <taxon>Actinomycetota</taxon>
        <taxon>Actinomycetes</taxon>
        <taxon>Pseudonocardiales</taxon>
        <taxon>Pseudonocardiaceae</taxon>
        <taxon>Prauserella</taxon>
    </lineage>
</organism>
<comment type="subcellular location">
    <subcellularLocation>
        <location evidence="1">Cell membrane</location>
        <topology evidence="1">Multi-pass membrane protein</topology>
    </subcellularLocation>
</comment>
<dbReference type="InterPro" id="IPR020846">
    <property type="entry name" value="MFS_dom"/>
</dbReference>
<evidence type="ECO:0000256" key="7">
    <source>
        <dbReference type="SAM" id="Phobius"/>
    </source>
</evidence>
<dbReference type="GO" id="GO:0006233">
    <property type="term" value="P:dTDP biosynthetic process"/>
    <property type="evidence" value="ECO:0007669"/>
    <property type="project" value="InterPro"/>
</dbReference>
<dbReference type="HAMAP" id="MF_00165">
    <property type="entry name" value="Thymidylate_kinase"/>
    <property type="match status" value="1"/>
</dbReference>
<comment type="catalytic activity">
    <reaction evidence="6">
        <text>dTMP + ATP = dTDP + ADP</text>
        <dbReference type="Rhea" id="RHEA:13517"/>
        <dbReference type="ChEBI" id="CHEBI:30616"/>
        <dbReference type="ChEBI" id="CHEBI:58369"/>
        <dbReference type="ChEBI" id="CHEBI:63528"/>
        <dbReference type="ChEBI" id="CHEBI:456216"/>
        <dbReference type="EC" id="2.7.4.9"/>
    </reaction>
</comment>
<keyword evidence="4 7" id="KW-1133">Transmembrane helix</keyword>
<evidence type="ECO:0000256" key="3">
    <source>
        <dbReference type="ARBA" id="ARBA00022692"/>
    </source>
</evidence>
<keyword evidence="10" id="KW-1185">Reference proteome</keyword>
<feature type="transmembrane region" description="Helical" evidence="7">
    <location>
        <begin position="315"/>
        <end position="335"/>
    </location>
</feature>
<keyword evidence="6" id="KW-0067">ATP-binding</keyword>
<dbReference type="Gene3D" id="3.40.50.300">
    <property type="entry name" value="P-loop containing nucleotide triphosphate hydrolases"/>
    <property type="match status" value="1"/>
</dbReference>
<evidence type="ECO:0000256" key="2">
    <source>
        <dbReference type="ARBA" id="ARBA00022475"/>
    </source>
</evidence>
<dbReference type="OrthoDB" id="9774907at2"/>
<evidence type="ECO:0000256" key="5">
    <source>
        <dbReference type="ARBA" id="ARBA00023136"/>
    </source>
</evidence>
<feature type="transmembrane region" description="Helical" evidence="7">
    <location>
        <begin position="78"/>
        <end position="98"/>
    </location>
</feature>
<dbReference type="Gene3D" id="1.20.1250.20">
    <property type="entry name" value="MFS general substrate transporter like domains"/>
    <property type="match status" value="1"/>
</dbReference>
<keyword evidence="6 9" id="KW-0418">Kinase</keyword>
<dbReference type="CDD" id="cd06173">
    <property type="entry name" value="MFS_MefA_like"/>
    <property type="match status" value="1"/>
</dbReference>
<dbReference type="GO" id="GO:0006235">
    <property type="term" value="P:dTTP biosynthetic process"/>
    <property type="evidence" value="ECO:0007669"/>
    <property type="project" value="UniProtKB-UniRule"/>
</dbReference>
<dbReference type="PANTHER" id="PTHR23513">
    <property type="entry name" value="INTEGRAL MEMBRANE EFFLUX PROTEIN-RELATED"/>
    <property type="match status" value="1"/>
</dbReference>
<dbReference type="SUPFAM" id="SSF52540">
    <property type="entry name" value="P-loop containing nucleoside triphosphate hydrolases"/>
    <property type="match status" value="1"/>
</dbReference>
<feature type="domain" description="Major facilitator superfamily (MFS) profile" evidence="8">
    <location>
        <begin position="44"/>
        <end position="474"/>
    </location>
</feature>
<dbReference type="PANTHER" id="PTHR23513:SF6">
    <property type="entry name" value="MAJOR FACILITATOR SUPERFAMILY ASSOCIATED DOMAIN-CONTAINING PROTEIN"/>
    <property type="match status" value="1"/>
</dbReference>
<proteinExistence type="inferred from homology"/>
<evidence type="ECO:0000256" key="4">
    <source>
        <dbReference type="ARBA" id="ARBA00022989"/>
    </source>
</evidence>
<evidence type="ECO:0000259" key="8">
    <source>
        <dbReference type="PROSITE" id="PS50850"/>
    </source>
</evidence>
<dbReference type="InterPro" id="IPR027417">
    <property type="entry name" value="P-loop_NTPase"/>
</dbReference>
<keyword evidence="5 7" id="KW-0472">Membrane</keyword>
<name>A0A2T0M1S2_9PSEU</name>
<keyword evidence="6" id="KW-0547">Nucleotide-binding</keyword>
<protein>
    <recommendedName>
        <fullName evidence="6">Thymidylate kinase</fullName>
        <ecNumber evidence="6">2.7.4.9</ecNumber>
    </recommendedName>
    <alternativeName>
        <fullName evidence="6">dTMP kinase</fullName>
    </alternativeName>
</protein>
<dbReference type="GO" id="GO:0004798">
    <property type="term" value="F:dTMP kinase activity"/>
    <property type="evidence" value="ECO:0007669"/>
    <property type="project" value="UniProtKB-UniRule"/>
</dbReference>
<dbReference type="GO" id="GO:0005524">
    <property type="term" value="F:ATP binding"/>
    <property type="evidence" value="ECO:0007669"/>
    <property type="project" value="UniProtKB-UniRule"/>
</dbReference>
<dbReference type="Pfam" id="PF07690">
    <property type="entry name" value="MFS_1"/>
    <property type="match status" value="1"/>
</dbReference>
<dbReference type="Pfam" id="PF02223">
    <property type="entry name" value="Thymidylate_kin"/>
    <property type="match status" value="1"/>
</dbReference>
<evidence type="ECO:0000313" key="10">
    <source>
        <dbReference type="Proteomes" id="UP000238362"/>
    </source>
</evidence>
<keyword evidence="2" id="KW-1003">Cell membrane</keyword>
<keyword evidence="6" id="KW-0545">Nucleotide biosynthesis</keyword>
<dbReference type="AlphaFoldDB" id="A0A2T0M1S2"/>
<evidence type="ECO:0000313" key="9">
    <source>
        <dbReference type="EMBL" id="PRX50538.1"/>
    </source>
</evidence>
<feature type="transmembrane region" description="Helical" evidence="7">
    <location>
        <begin position="172"/>
        <end position="191"/>
    </location>
</feature>
<sequence length="701" mass="73479">MWGGHISEVNEGARAADATASARSEASTVHRVRRVLAIRPFRRLWGVTYLCSVADWLALLALTGLVTKYTDSYMAQNFAFAGVVLTNLLPGLIFAPLGGLLADRFDRRKVMIVADLVRFGLLLSIAIVGSPIWLFIANFLVGSAAMMWIPSKDAAVPNLLRRPDQVETANQLGMVMTYGIAVVTGAGLYSILTGIQTTLHLPPDLLGEFGIANAVVIINSLLYLGSALVIATRIPELSLRNVHPVPDAGRQQRRAEEESGTSGGVVAMIRDGARFVRTTPLVRGLLIGMVGAFAAGGAVIGSAKPYASSLGGGDSSFGLLFVAVFVGAAVGLAGAPKLARRLPHDRLFGVGIVLAGLALIVVALAPHLAVALVAVAIVGACAGAAFLTGVTIIGSQIEDAIRGRINAIYQSLMKIIVFGATATVPLLIGLVRPRVVTVWGNSLVIDGTRPVLLGGGLLAALVGVIAYRQMDSRRTEPILADLRNAIRRRPRRVNGLLIALEGTTAADTATQAARLAEWLGHGTRRVVLATDPALNDERLAKLVAGASLSGARARALAAAAVRADIVERDVQPALDAGAIVVMERFVDSPLAHLSAVAGLDASELEGLADWATGRLRPDLTVLLDAEPAASDPQSSSTEHHWRVQQLLTEMAAADPGRYVVVDAEGTEEEVGDRVRTAVRATLAGRVSGLAPTTEPEPVEAS</sequence>
<dbReference type="EMBL" id="PVNH01000002">
    <property type="protein sequence ID" value="PRX50538.1"/>
    <property type="molecule type" value="Genomic_DNA"/>
</dbReference>
<dbReference type="Proteomes" id="UP000238362">
    <property type="component" value="Unassembled WGS sequence"/>
</dbReference>
<comment type="caution">
    <text evidence="9">The sequence shown here is derived from an EMBL/GenBank/DDBJ whole genome shotgun (WGS) entry which is preliminary data.</text>
</comment>
<accession>A0A2T0M1S2</accession>
<dbReference type="InterPro" id="IPR018094">
    <property type="entry name" value="Thymidylate_kinase"/>
</dbReference>
<feature type="transmembrane region" description="Helical" evidence="7">
    <location>
        <begin position="347"/>
        <end position="365"/>
    </location>
</feature>
<dbReference type="RefSeq" id="WP_106177610.1">
    <property type="nucleotide sequence ID" value="NZ_PVNH01000002.1"/>
</dbReference>
<gene>
    <name evidence="6" type="primary">tmk</name>
    <name evidence="9" type="ORF">B0I33_102662</name>
</gene>
<dbReference type="SUPFAM" id="SSF103473">
    <property type="entry name" value="MFS general substrate transporter"/>
    <property type="match status" value="1"/>
</dbReference>
<dbReference type="CDD" id="cd01672">
    <property type="entry name" value="TMPK"/>
    <property type="match status" value="1"/>
</dbReference>
<comment type="function">
    <text evidence="6">Phosphorylation of dTMP to form dTDP in both de novo and salvage pathways of dTTP synthesis.</text>
</comment>
<dbReference type="GO" id="GO:0005886">
    <property type="term" value="C:plasma membrane"/>
    <property type="evidence" value="ECO:0007669"/>
    <property type="project" value="UniProtKB-SubCell"/>
</dbReference>
<evidence type="ECO:0000256" key="6">
    <source>
        <dbReference type="HAMAP-Rule" id="MF_00165"/>
    </source>
</evidence>
<feature type="transmembrane region" description="Helical" evidence="7">
    <location>
        <begin position="44"/>
        <end position="66"/>
    </location>
</feature>
<dbReference type="GO" id="GO:0022857">
    <property type="term" value="F:transmembrane transporter activity"/>
    <property type="evidence" value="ECO:0007669"/>
    <property type="project" value="InterPro"/>
</dbReference>
<dbReference type="InterPro" id="IPR011701">
    <property type="entry name" value="MFS"/>
</dbReference>
<feature type="transmembrane region" description="Helical" evidence="7">
    <location>
        <begin position="211"/>
        <end position="231"/>
    </location>
</feature>
<evidence type="ECO:0000256" key="1">
    <source>
        <dbReference type="ARBA" id="ARBA00004651"/>
    </source>
</evidence>
<keyword evidence="6" id="KW-0808">Transferase</keyword>
<feature type="transmembrane region" description="Helical" evidence="7">
    <location>
        <begin position="415"/>
        <end position="431"/>
    </location>
</feature>
<dbReference type="PROSITE" id="PS50850">
    <property type="entry name" value="MFS"/>
    <property type="match status" value="1"/>
</dbReference>
<feature type="transmembrane region" description="Helical" evidence="7">
    <location>
        <begin position="451"/>
        <end position="467"/>
    </location>
</feature>
<comment type="similarity">
    <text evidence="6">Belongs to the thymidylate kinase family.</text>
</comment>
<reference evidence="9 10" key="1">
    <citation type="submission" date="2018-03" db="EMBL/GenBank/DDBJ databases">
        <title>Genomic Encyclopedia of Type Strains, Phase III (KMG-III): the genomes of soil and plant-associated and newly described type strains.</title>
        <authorList>
            <person name="Whitman W."/>
        </authorList>
    </citation>
    <scope>NUCLEOTIDE SEQUENCE [LARGE SCALE GENOMIC DNA]</scope>
    <source>
        <strain evidence="9 10">CGMCC 4.7125</strain>
    </source>
</reference>
<feature type="transmembrane region" description="Helical" evidence="7">
    <location>
        <begin position="284"/>
        <end position="303"/>
    </location>
</feature>
<dbReference type="EC" id="2.7.4.9" evidence="6"/>
<dbReference type="InterPro" id="IPR036259">
    <property type="entry name" value="MFS_trans_sf"/>
</dbReference>